<dbReference type="InterPro" id="IPR003749">
    <property type="entry name" value="ThiS/MoaD-like"/>
</dbReference>
<keyword evidence="2" id="KW-1185">Reference proteome</keyword>
<dbReference type="InterPro" id="IPR012675">
    <property type="entry name" value="Beta-grasp_dom_sf"/>
</dbReference>
<reference evidence="1 2" key="1">
    <citation type="submission" date="2024-06" db="EMBL/GenBank/DDBJ databases">
        <title>Novosphingobium rhizovicinus M1R2S20.</title>
        <authorList>
            <person name="Sun J.-Q."/>
        </authorList>
    </citation>
    <scope>NUCLEOTIDE SEQUENCE [LARGE SCALE GENOMIC DNA]</scope>
    <source>
        <strain evidence="1 2">M1R2S20</strain>
    </source>
</reference>
<dbReference type="InterPro" id="IPR016155">
    <property type="entry name" value="Mopterin_synth/thiamin_S_b"/>
</dbReference>
<proteinExistence type="predicted"/>
<protein>
    <submittedName>
        <fullName evidence="1">MoaD/ThiS family protein</fullName>
    </submittedName>
</protein>
<dbReference type="SUPFAM" id="SSF54285">
    <property type="entry name" value="MoaD/ThiS"/>
    <property type="match status" value="1"/>
</dbReference>
<gene>
    <name evidence="1" type="ORF">ABUH87_13020</name>
</gene>
<dbReference type="EMBL" id="JBFNXR010000050">
    <property type="protein sequence ID" value="MEW9856056.1"/>
    <property type="molecule type" value="Genomic_DNA"/>
</dbReference>
<evidence type="ECO:0000313" key="2">
    <source>
        <dbReference type="Proteomes" id="UP001556118"/>
    </source>
</evidence>
<dbReference type="Gene3D" id="3.10.20.30">
    <property type="match status" value="1"/>
</dbReference>
<dbReference type="RefSeq" id="WP_367774329.1">
    <property type="nucleotide sequence ID" value="NZ_JBFNXR010000050.1"/>
</dbReference>
<dbReference type="CDD" id="cd17040">
    <property type="entry name" value="Ubl_MoaD_like"/>
    <property type="match status" value="1"/>
</dbReference>
<dbReference type="Proteomes" id="UP001556118">
    <property type="component" value="Unassembled WGS sequence"/>
</dbReference>
<name>A0ABV3RD75_9SPHN</name>
<comment type="caution">
    <text evidence="1">The sequence shown here is derived from an EMBL/GenBank/DDBJ whole genome shotgun (WGS) entry which is preliminary data.</text>
</comment>
<sequence length="80" mass="8192">MALKLVFLGPLEDLAGAPEREVASAPSVSQVLARLEPDLAAALSSARVKCALNGAIVHDRDAEVLKSGDELAFLPPVSGG</sequence>
<evidence type="ECO:0000313" key="1">
    <source>
        <dbReference type="EMBL" id="MEW9856056.1"/>
    </source>
</evidence>
<dbReference type="Pfam" id="PF02597">
    <property type="entry name" value="ThiS"/>
    <property type="match status" value="1"/>
</dbReference>
<organism evidence="1 2">
    <name type="scientific">Novosphingobium rhizovicinum</name>
    <dbReference type="NCBI Taxonomy" id="3228928"/>
    <lineage>
        <taxon>Bacteria</taxon>
        <taxon>Pseudomonadati</taxon>
        <taxon>Pseudomonadota</taxon>
        <taxon>Alphaproteobacteria</taxon>
        <taxon>Sphingomonadales</taxon>
        <taxon>Sphingomonadaceae</taxon>
        <taxon>Novosphingobium</taxon>
    </lineage>
</organism>
<accession>A0ABV3RD75</accession>